<feature type="region of interest" description="Disordered" evidence="3">
    <location>
        <begin position="25"/>
        <end position="166"/>
    </location>
</feature>
<dbReference type="GO" id="GO:0006302">
    <property type="term" value="P:double-strand break repair"/>
    <property type="evidence" value="ECO:0007669"/>
    <property type="project" value="TreeGrafter"/>
</dbReference>
<evidence type="ECO:0000313" key="7">
    <source>
        <dbReference type="WBParaSite" id="GPUH_0001896301-mRNA-1"/>
    </source>
</evidence>
<dbReference type="AlphaFoldDB" id="A0A183ED97"/>
<dbReference type="GO" id="GO:0006273">
    <property type="term" value="P:lagging strand elongation"/>
    <property type="evidence" value="ECO:0007669"/>
    <property type="project" value="TreeGrafter"/>
</dbReference>
<dbReference type="Pfam" id="PF04675">
    <property type="entry name" value="DNA_ligase_A_N"/>
    <property type="match status" value="1"/>
</dbReference>
<feature type="compositionally biased region" description="Acidic residues" evidence="3">
    <location>
        <begin position="97"/>
        <end position="106"/>
    </location>
</feature>
<reference evidence="7" key="1">
    <citation type="submission" date="2016-06" db="UniProtKB">
        <authorList>
            <consortium name="WormBaseParasite"/>
        </authorList>
    </citation>
    <scope>IDENTIFICATION</scope>
</reference>
<feature type="compositionally biased region" description="Basic and acidic residues" evidence="3">
    <location>
        <begin position="107"/>
        <end position="121"/>
    </location>
</feature>
<dbReference type="GO" id="GO:0003677">
    <property type="term" value="F:DNA binding"/>
    <property type="evidence" value="ECO:0007669"/>
    <property type="project" value="InterPro"/>
</dbReference>
<dbReference type="EMBL" id="UYRT01087614">
    <property type="protein sequence ID" value="VDN32761.1"/>
    <property type="molecule type" value="Genomic_DNA"/>
</dbReference>
<name>A0A183ED97_9BILA</name>
<organism evidence="7">
    <name type="scientific">Gongylonema pulchrum</name>
    <dbReference type="NCBI Taxonomy" id="637853"/>
    <lineage>
        <taxon>Eukaryota</taxon>
        <taxon>Metazoa</taxon>
        <taxon>Ecdysozoa</taxon>
        <taxon>Nematoda</taxon>
        <taxon>Chromadorea</taxon>
        <taxon>Rhabditida</taxon>
        <taxon>Spirurina</taxon>
        <taxon>Spiruromorpha</taxon>
        <taxon>Spiruroidea</taxon>
        <taxon>Gongylonematidae</taxon>
        <taxon>Gongylonema</taxon>
    </lineage>
</organism>
<evidence type="ECO:0000313" key="5">
    <source>
        <dbReference type="EMBL" id="VDN32761.1"/>
    </source>
</evidence>
<evidence type="ECO:0000256" key="2">
    <source>
        <dbReference type="ARBA" id="ARBA00022598"/>
    </source>
</evidence>
<accession>A0A183ED97</accession>
<dbReference type="Proteomes" id="UP000271098">
    <property type="component" value="Unassembled WGS sequence"/>
</dbReference>
<proteinExistence type="inferred from homology"/>
<dbReference type="PANTHER" id="PTHR45674:SF9">
    <property type="entry name" value="DNA LIGASE 3"/>
    <property type="match status" value="1"/>
</dbReference>
<feature type="domain" description="DNA ligase ATP-dependent N-terminal" evidence="4">
    <location>
        <begin position="190"/>
        <end position="315"/>
    </location>
</feature>
<evidence type="ECO:0000259" key="4">
    <source>
        <dbReference type="Pfam" id="PF04675"/>
    </source>
</evidence>
<reference evidence="5 6" key="2">
    <citation type="submission" date="2018-11" db="EMBL/GenBank/DDBJ databases">
        <authorList>
            <consortium name="Pathogen Informatics"/>
        </authorList>
    </citation>
    <scope>NUCLEOTIDE SEQUENCE [LARGE SCALE GENOMIC DNA]</scope>
</reference>
<comment type="similarity">
    <text evidence="1">Belongs to the ATP-dependent DNA ligase family.</text>
</comment>
<evidence type="ECO:0000313" key="6">
    <source>
        <dbReference type="Proteomes" id="UP000271098"/>
    </source>
</evidence>
<dbReference type="WBParaSite" id="GPUH_0001896301-mRNA-1">
    <property type="protein sequence ID" value="GPUH_0001896301-mRNA-1"/>
    <property type="gene ID" value="GPUH_0001896301"/>
</dbReference>
<dbReference type="InterPro" id="IPR050191">
    <property type="entry name" value="ATP-dep_DNA_ligase"/>
</dbReference>
<dbReference type="InterPro" id="IPR012308">
    <property type="entry name" value="DNA_ligase_ATP-dep_N"/>
</dbReference>
<dbReference type="PANTHER" id="PTHR45674">
    <property type="entry name" value="DNA LIGASE 1/3 FAMILY MEMBER"/>
    <property type="match status" value="1"/>
</dbReference>
<dbReference type="OrthoDB" id="206088at2759"/>
<evidence type="ECO:0000256" key="3">
    <source>
        <dbReference type="SAM" id="MobiDB-lite"/>
    </source>
</evidence>
<sequence>MKAYYHPDCMFDTLLRSRATTKVIDSPDDIEVTSPEKHAASSGEATTSSISKDAPLKAKKEKVKSKSNEPAAKKAKTAASKTSTSKKKGKKGHVTESDDESDEPPSEETKAEAKDISESGGKKSSGRAAKPTATTDTSESSTKKSNRITRAKPVDTAEASSKKTSGKAKKVAGIGDRLCKLIFTAVGLQRAKSLRLCKIVTLFFNDKDRYFTEGYDGNLYLLLKFLIPVADERVYNLKAKQLMKIFSNLFDWSHDELTESYNQTGDVSQTLCDFFAKTDEKAKKSQLTNQMVDEWLEKLSELTREEEQEMHFSEICKL</sequence>
<evidence type="ECO:0000256" key="1">
    <source>
        <dbReference type="ARBA" id="ARBA00007572"/>
    </source>
</evidence>
<keyword evidence="2" id="KW-0436">Ligase</keyword>
<dbReference type="GO" id="GO:0003910">
    <property type="term" value="F:DNA ligase (ATP) activity"/>
    <property type="evidence" value="ECO:0007669"/>
    <property type="project" value="InterPro"/>
</dbReference>
<dbReference type="GO" id="GO:0006310">
    <property type="term" value="P:DNA recombination"/>
    <property type="evidence" value="ECO:0007669"/>
    <property type="project" value="InterPro"/>
</dbReference>
<dbReference type="GO" id="GO:0070421">
    <property type="term" value="C:DNA ligase III-XRCC1 complex"/>
    <property type="evidence" value="ECO:0007669"/>
    <property type="project" value="TreeGrafter"/>
</dbReference>
<protein>
    <submittedName>
        <fullName evidence="7">DNA_ligase_A_N domain-containing protein</fullName>
    </submittedName>
</protein>
<gene>
    <name evidence="5" type="ORF">GPUH_LOCUS18938</name>
</gene>
<dbReference type="Gene3D" id="1.10.3260.10">
    <property type="entry name" value="DNA ligase, ATP-dependent, N-terminal domain"/>
    <property type="match status" value="1"/>
</dbReference>
<dbReference type="InterPro" id="IPR036599">
    <property type="entry name" value="DNA_ligase_N_sf"/>
</dbReference>
<keyword evidence="6" id="KW-1185">Reference proteome</keyword>